<dbReference type="AlphaFoldDB" id="A0A1J1IDJ6"/>
<evidence type="ECO:0000313" key="1">
    <source>
        <dbReference type="EMBL" id="CRK98288.1"/>
    </source>
</evidence>
<gene>
    <name evidence="1" type="ORF">CLUMA_CG011650</name>
</gene>
<accession>A0A1J1IDJ6</accession>
<sequence length="130" mass="15050">MFVPSKSTMKDLKEEIFLKRNSADFIHELFIILAIKLLKICFHSSDFELLLKKTFSMKIISSSEKASQEMTSHILNVHALKRDFPTENYSISAALLYLDSYIIYYNFTLNILTCSLQFPIKRSGLIKSKT</sequence>
<name>A0A1J1IDJ6_9DIPT</name>
<dbReference type="Proteomes" id="UP000183832">
    <property type="component" value="Unassembled WGS sequence"/>
</dbReference>
<reference evidence="1 2" key="1">
    <citation type="submission" date="2015-04" db="EMBL/GenBank/DDBJ databases">
        <authorList>
            <person name="Syromyatnikov M.Y."/>
            <person name="Popov V.N."/>
        </authorList>
    </citation>
    <scope>NUCLEOTIDE SEQUENCE [LARGE SCALE GENOMIC DNA]</scope>
</reference>
<evidence type="ECO:0000313" key="2">
    <source>
        <dbReference type="Proteomes" id="UP000183832"/>
    </source>
</evidence>
<keyword evidence="2" id="KW-1185">Reference proteome</keyword>
<protein>
    <submittedName>
        <fullName evidence="1">CLUMA_CG011650, isoform A</fullName>
    </submittedName>
</protein>
<proteinExistence type="predicted"/>
<dbReference type="EMBL" id="CVRI01000047">
    <property type="protein sequence ID" value="CRK98288.1"/>
    <property type="molecule type" value="Genomic_DNA"/>
</dbReference>
<organism evidence="1 2">
    <name type="scientific">Clunio marinus</name>
    <dbReference type="NCBI Taxonomy" id="568069"/>
    <lineage>
        <taxon>Eukaryota</taxon>
        <taxon>Metazoa</taxon>
        <taxon>Ecdysozoa</taxon>
        <taxon>Arthropoda</taxon>
        <taxon>Hexapoda</taxon>
        <taxon>Insecta</taxon>
        <taxon>Pterygota</taxon>
        <taxon>Neoptera</taxon>
        <taxon>Endopterygota</taxon>
        <taxon>Diptera</taxon>
        <taxon>Nematocera</taxon>
        <taxon>Chironomoidea</taxon>
        <taxon>Chironomidae</taxon>
        <taxon>Clunio</taxon>
    </lineage>
</organism>